<keyword evidence="3" id="KW-1185">Reference proteome</keyword>
<dbReference type="Pfam" id="PF17274">
    <property type="entry name" value="DUF5339"/>
    <property type="match status" value="1"/>
</dbReference>
<evidence type="ECO:0000256" key="1">
    <source>
        <dbReference type="SAM" id="SignalP"/>
    </source>
</evidence>
<comment type="caution">
    <text evidence="2">The sequence shown here is derived from an EMBL/GenBank/DDBJ whole genome shotgun (WGS) entry which is preliminary data.</text>
</comment>
<dbReference type="RefSeq" id="WP_066749358.1">
    <property type="nucleotide sequence ID" value="NZ_LXEN01000066.1"/>
</dbReference>
<dbReference type="EMBL" id="LXEN01000066">
    <property type="protein sequence ID" value="OAT30941.1"/>
    <property type="molecule type" value="Genomic_DNA"/>
</dbReference>
<dbReference type="InterPro" id="IPR020493">
    <property type="entry name" value="Uncharacterised_HI0310"/>
</dbReference>
<keyword evidence="1" id="KW-0732">Signal</keyword>
<evidence type="ECO:0000313" key="3">
    <source>
        <dbReference type="Proteomes" id="UP000094023"/>
    </source>
</evidence>
<evidence type="ECO:0008006" key="4">
    <source>
        <dbReference type="Google" id="ProtNLM"/>
    </source>
</evidence>
<dbReference type="OrthoDB" id="6462193at2"/>
<dbReference type="AlphaFoldDB" id="A0A198G3R2"/>
<organism evidence="2 3">
    <name type="scientific">Proteus myxofaciens ATCC 19692</name>
    <dbReference type="NCBI Taxonomy" id="1354337"/>
    <lineage>
        <taxon>Bacteria</taxon>
        <taxon>Pseudomonadati</taxon>
        <taxon>Pseudomonadota</taxon>
        <taxon>Gammaproteobacteria</taxon>
        <taxon>Enterobacterales</taxon>
        <taxon>Morganellaceae</taxon>
        <taxon>Proteus</taxon>
    </lineage>
</organism>
<dbReference type="Proteomes" id="UP000094023">
    <property type="component" value="Unassembled WGS sequence"/>
</dbReference>
<gene>
    <name evidence="2" type="ORF">M983_1460</name>
</gene>
<name>A0A198G3R2_9GAMM</name>
<protein>
    <recommendedName>
        <fullName evidence="4">Secreted protein</fullName>
    </recommendedName>
</protein>
<reference evidence="2 3" key="1">
    <citation type="submission" date="2016-04" db="EMBL/GenBank/DDBJ databases">
        <title>ATOL: Assembling a taxonomically balanced genome-scale reconstruction of the evolutionary history of the Enterobacteriaceae.</title>
        <authorList>
            <person name="Plunkett G.III."/>
            <person name="Neeno-Eckwall E.C."/>
            <person name="Glasner J.D."/>
            <person name="Perna N.T."/>
        </authorList>
    </citation>
    <scope>NUCLEOTIDE SEQUENCE [LARGE SCALE GENOMIC DNA]</scope>
    <source>
        <strain evidence="2 3">ATCC 19692</strain>
    </source>
</reference>
<proteinExistence type="predicted"/>
<evidence type="ECO:0000313" key="2">
    <source>
        <dbReference type="EMBL" id="OAT30941.1"/>
    </source>
</evidence>
<sequence length="101" mass="11741">MKQRWLASVLFLLVISLPAQATTAHTCRVYFQEADKFLKYISDRDDLKNNMPEIKGNFEQNKKQITTASLSEQKKICENGMRELDNLNKMFGPKEKNSNKK</sequence>
<accession>A0A198G3R2</accession>
<feature type="signal peptide" evidence="1">
    <location>
        <begin position="1"/>
        <end position="21"/>
    </location>
</feature>
<feature type="chain" id="PRO_5008278869" description="Secreted protein" evidence="1">
    <location>
        <begin position="22"/>
        <end position="101"/>
    </location>
</feature>